<comment type="caution">
    <text evidence="2">The sequence shown here is derived from an EMBL/GenBank/DDBJ whole genome shotgun (WGS) entry which is preliminary data.</text>
</comment>
<evidence type="ECO:0000256" key="1">
    <source>
        <dbReference type="SAM" id="MobiDB-lite"/>
    </source>
</evidence>
<feature type="compositionally biased region" description="Basic and acidic residues" evidence="1">
    <location>
        <begin position="142"/>
        <end position="157"/>
    </location>
</feature>
<dbReference type="EMBL" id="JAVHNS010000003">
    <property type="protein sequence ID" value="KAK6360408.1"/>
    <property type="molecule type" value="Genomic_DNA"/>
</dbReference>
<gene>
    <name evidence="2" type="ORF">TWF730_006550</name>
</gene>
<proteinExistence type="predicted"/>
<reference evidence="2 3" key="1">
    <citation type="submission" date="2019-10" db="EMBL/GenBank/DDBJ databases">
        <authorList>
            <person name="Palmer J.M."/>
        </authorList>
    </citation>
    <scope>NUCLEOTIDE SEQUENCE [LARGE SCALE GENOMIC DNA]</scope>
    <source>
        <strain evidence="2 3">TWF730</strain>
    </source>
</reference>
<evidence type="ECO:0000313" key="2">
    <source>
        <dbReference type="EMBL" id="KAK6360408.1"/>
    </source>
</evidence>
<dbReference type="Proteomes" id="UP001373714">
    <property type="component" value="Unassembled WGS sequence"/>
</dbReference>
<evidence type="ECO:0000313" key="3">
    <source>
        <dbReference type="Proteomes" id="UP001373714"/>
    </source>
</evidence>
<feature type="region of interest" description="Disordered" evidence="1">
    <location>
        <begin position="140"/>
        <end position="162"/>
    </location>
</feature>
<keyword evidence="3" id="KW-1185">Reference proteome</keyword>
<dbReference type="AlphaFoldDB" id="A0AAV9VH25"/>
<sequence length="529" mass="59548">MLEDLDTEELEQWNKLYEASTSASDIELFVYGSALLSQREGSLRYLNQAIAKVEEWVPDDHEHRNAMLMSLEALDKEITIRQNIRTESGMMLLSLFVQDYGRFFDEELAAGLSDDPAAQAEISKEHSRLLYARLFIPPPKPSPERHGLTKVSGHDGSPENNTNKNDLHLYGYKLAVTLMKTYDKSLTELGYENSALNTACKQRLIGGEQLHACAHFSPKEVLFHMGMLFIIRYLMGRSVNDLDMAMEHFILAARATQLVESPSPDFDMHVLALGLAFLLRLVSTRNEGDRIRVIKSYKMALLDLPCDDLTHGALNGLKFLLTKRFTPLKKHHEEDNPLEIAISDIDIGSTLLVIGTVVANETREDRIRNLPTLDLLKRLLKAEVQGSDQSRVLREQGLQASRIALEINPSSPEYLEDVAYWFYQCAKISKNPSDLWRACDLQGAALNAVLAATLDAAIPNRDNFTWVSAFRNLVGLTVELVKIEGDISLLDHLCELTECLEATPGLEPNNLGVMLKLRSDILAKRFNIW</sequence>
<protein>
    <submittedName>
        <fullName evidence="2">Uncharacterized protein</fullName>
    </submittedName>
</protein>
<name>A0AAV9VH25_9PEZI</name>
<accession>A0AAV9VH25</accession>
<organism evidence="2 3">
    <name type="scientific">Orbilia blumenaviensis</name>
    <dbReference type="NCBI Taxonomy" id="1796055"/>
    <lineage>
        <taxon>Eukaryota</taxon>
        <taxon>Fungi</taxon>
        <taxon>Dikarya</taxon>
        <taxon>Ascomycota</taxon>
        <taxon>Pezizomycotina</taxon>
        <taxon>Orbiliomycetes</taxon>
        <taxon>Orbiliales</taxon>
        <taxon>Orbiliaceae</taxon>
        <taxon>Orbilia</taxon>
    </lineage>
</organism>